<reference evidence="3 4" key="1">
    <citation type="submission" date="2018-06" db="EMBL/GenBank/DDBJ databases">
        <authorList>
            <consortium name="Pathogen Informatics"/>
            <person name="Doyle S."/>
        </authorList>
    </citation>
    <scope>NUCLEOTIDE SEQUENCE [LARGE SCALE GENOMIC DNA]</scope>
    <source>
        <strain evidence="3 4">NCTC11088</strain>
    </source>
</reference>
<dbReference type="Gene3D" id="3.30.457.10">
    <property type="entry name" value="Copper amine oxidase-like, N-terminal domain"/>
    <property type="match status" value="2"/>
</dbReference>
<proteinExistence type="predicted"/>
<dbReference type="EMBL" id="UGTH01000001">
    <property type="protein sequence ID" value="SUB74868.1"/>
    <property type="molecule type" value="Genomic_DNA"/>
</dbReference>
<dbReference type="Gene3D" id="2.60.40.1850">
    <property type="match status" value="1"/>
</dbReference>
<gene>
    <name evidence="3" type="ORF">NCTC11088_00630</name>
</gene>
<dbReference type="SUPFAM" id="SSF55383">
    <property type="entry name" value="Copper amine oxidase, domain N"/>
    <property type="match status" value="2"/>
</dbReference>
<protein>
    <submittedName>
        <fullName evidence="3">Copper amine oxidase N-terminal domain</fullName>
    </submittedName>
</protein>
<dbReference type="AlphaFoldDB" id="A0A379DA54"/>
<feature type="signal peptide" evidence="1">
    <location>
        <begin position="1"/>
        <end position="21"/>
    </location>
</feature>
<dbReference type="InterPro" id="IPR036582">
    <property type="entry name" value="Mao_N_sf"/>
</dbReference>
<name>A0A379DA54_9FIRM</name>
<feature type="domain" description="Copper amine oxidase-like N-terminal" evidence="2">
    <location>
        <begin position="176"/>
        <end position="279"/>
    </location>
</feature>
<evidence type="ECO:0000313" key="4">
    <source>
        <dbReference type="Proteomes" id="UP000254777"/>
    </source>
</evidence>
<dbReference type="InterPro" id="IPR012854">
    <property type="entry name" value="Cu_amine_oxidase-like_N"/>
</dbReference>
<evidence type="ECO:0000256" key="1">
    <source>
        <dbReference type="SAM" id="SignalP"/>
    </source>
</evidence>
<dbReference type="InterPro" id="IPR037250">
    <property type="entry name" value="NEAT_dom_sf"/>
</dbReference>
<evidence type="ECO:0000259" key="2">
    <source>
        <dbReference type="Pfam" id="PF07833"/>
    </source>
</evidence>
<sequence length="281" mass="31264">MKKLFLTIMVLVLMLTSSVLAAGENYDLPVEIIHYSREAGKKSMANEAIIHTAKVKEENGKSIYTVSFKPLQFSGLEGKVTNLFVISGSSKTEAKKIEKSDKTDFEFSRDMLKEKEIEIAVWVDAMDELAGGTPGAGEQKAILSLDWSNVDVKSQNNKENKVKVEEKNSDLIKINVNGKEVQMDTKPYIENGRTMVPVRFISEALGLKVDWNGEVQKVFIDEKINLTIGKAEIEKDGVKTKIDAPAVIKESRTFVPLRAIAEISGAKVDWNAETRTVIIKK</sequence>
<dbReference type="Pfam" id="PF07833">
    <property type="entry name" value="Cu_amine_oxidN1"/>
    <property type="match status" value="1"/>
</dbReference>
<accession>A0A379DA54</accession>
<keyword evidence="1" id="KW-0732">Signal</keyword>
<organism evidence="3 4">
    <name type="scientific">Peptoniphilus indolicus</name>
    <dbReference type="NCBI Taxonomy" id="33030"/>
    <lineage>
        <taxon>Bacteria</taxon>
        <taxon>Bacillati</taxon>
        <taxon>Bacillota</taxon>
        <taxon>Tissierellia</taxon>
        <taxon>Tissierellales</taxon>
        <taxon>Peptoniphilaceae</taxon>
        <taxon>Peptoniphilus</taxon>
    </lineage>
</organism>
<dbReference type="Proteomes" id="UP000254777">
    <property type="component" value="Unassembled WGS sequence"/>
</dbReference>
<evidence type="ECO:0000313" key="3">
    <source>
        <dbReference type="EMBL" id="SUB74868.1"/>
    </source>
</evidence>
<dbReference type="RefSeq" id="WP_004819313.1">
    <property type="nucleotide sequence ID" value="NZ_UGTH01000001.1"/>
</dbReference>
<feature type="chain" id="PRO_5017085962" evidence="1">
    <location>
        <begin position="22"/>
        <end position="281"/>
    </location>
</feature>